<evidence type="ECO:0000313" key="18">
    <source>
        <dbReference type="Proteomes" id="UP000230750"/>
    </source>
</evidence>
<dbReference type="GO" id="GO:0046872">
    <property type="term" value="F:metal ion binding"/>
    <property type="evidence" value="ECO:0007669"/>
    <property type="project" value="UniProtKB-KW"/>
</dbReference>
<dbReference type="EMBL" id="MRZV01001258">
    <property type="protein sequence ID" value="PIK39256.1"/>
    <property type="molecule type" value="Genomic_DNA"/>
</dbReference>
<sequence>MLMDEGELMKKAGTLTEALGEVVSPYFSHTSRMTRSKFSRSEEKMKNQPQETLSEGDRVQLSRLKPKIKSDPDDTAVKNVVKRKHVPIQYETEVKVKKEPREHSEETPWEPLNWKEQLLNMHEMRKNKDAPVDVMGCNKLQDDDADPKVRRYQVLISLMLSSQTKDQVTSAAMMKLRTHGLSVPSILQTSDKKLGDLIYPVGFWKKKIIFIKNTTKILEQKYDSDIPPTLRELVQLPGVGPKMAHIVMDVAWGELTGIGVDTHVHRICNRLKWVQKPTKQPEDTRKAVEKWLPRDKWREINVLMVGFGQQVCLPVGPRCHECLNRKICPHGKGVVKSPKNSPAKKSKPS</sequence>
<evidence type="ECO:0000256" key="6">
    <source>
        <dbReference type="ARBA" id="ARBA00022801"/>
    </source>
</evidence>
<dbReference type="Pfam" id="PF00730">
    <property type="entry name" value="HhH-GPD"/>
    <property type="match status" value="1"/>
</dbReference>
<keyword evidence="10 14" id="KW-0234">DNA repair</keyword>
<keyword evidence="14" id="KW-0496">Mitochondrion</keyword>
<keyword evidence="12 14" id="KW-0326">Glycosidase</keyword>
<reference evidence="17 18" key="1">
    <citation type="journal article" date="2017" name="PLoS Biol.">
        <title>The sea cucumber genome provides insights into morphological evolution and visceral regeneration.</title>
        <authorList>
            <person name="Zhang X."/>
            <person name="Sun L."/>
            <person name="Yuan J."/>
            <person name="Sun Y."/>
            <person name="Gao Y."/>
            <person name="Zhang L."/>
            <person name="Li S."/>
            <person name="Dai H."/>
            <person name="Hamel J.F."/>
            <person name="Liu C."/>
            <person name="Yu Y."/>
            <person name="Liu S."/>
            <person name="Lin W."/>
            <person name="Guo K."/>
            <person name="Jin S."/>
            <person name="Xu P."/>
            <person name="Storey K.B."/>
            <person name="Huan P."/>
            <person name="Zhang T."/>
            <person name="Zhou Y."/>
            <person name="Zhang J."/>
            <person name="Lin C."/>
            <person name="Li X."/>
            <person name="Xing L."/>
            <person name="Huo D."/>
            <person name="Sun M."/>
            <person name="Wang L."/>
            <person name="Mercier A."/>
            <person name="Li F."/>
            <person name="Yang H."/>
            <person name="Xiang J."/>
        </authorList>
    </citation>
    <scope>NUCLEOTIDE SEQUENCE [LARGE SCALE GENOMIC DNA]</scope>
    <source>
        <strain evidence="17">Shaxun</strain>
        <tissue evidence="17">Muscle</tissue>
    </source>
</reference>
<keyword evidence="8" id="KW-0408">Iron</keyword>
<keyword evidence="14" id="KW-0539">Nucleus</keyword>
<keyword evidence="11 14" id="KW-0456">Lyase</keyword>
<keyword evidence="7" id="KW-0809">Transit peptide</keyword>
<comment type="cofactor">
    <cofactor evidence="1">
        <name>[4Fe-4S] cluster</name>
        <dbReference type="ChEBI" id="CHEBI:49883"/>
    </cofactor>
</comment>
<organism evidence="17 18">
    <name type="scientific">Stichopus japonicus</name>
    <name type="common">Sea cucumber</name>
    <dbReference type="NCBI Taxonomy" id="307972"/>
    <lineage>
        <taxon>Eukaryota</taxon>
        <taxon>Metazoa</taxon>
        <taxon>Echinodermata</taxon>
        <taxon>Eleutherozoa</taxon>
        <taxon>Echinozoa</taxon>
        <taxon>Holothuroidea</taxon>
        <taxon>Aspidochirotacea</taxon>
        <taxon>Aspidochirotida</taxon>
        <taxon>Stichopodidae</taxon>
        <taxon>Apostichopus</taxon>
    </lineage>
</organism>
<dbReference type="InterPro" id="IPR011257">
    <property type="entry name" value="DNA_glycosylase"/>
</dbReference>
<evidence type="ECO:0000256" key="4">
    <source>
        <dbReference type="ARBA" id="ARBA00022723"/>
    </source>
</evidence>
<protein>
    <recommendedName>
        <fullName evidence="14">Endonuclease III homolog</fullName>
        <ecNumber evidence="14">3.2.2.-</ecNumber>
        <ecNumber evidence="14">4.2.99.18</ecNumber>
    </recommendedName>
    <alternativeName>
        <fullName evidence="14">Bifunctional DNA N-glycosylase/DNA-(apurinic or apyrimidinic site) lyase</fullName>
        <shortName evidence="14">DNA glycosylase/AP lyase</shortName>
    </alternativeName>
</protein>
<keyword evidence="9" id="KW-0411">Iron-sulfur</keyword>
<dbReference type="InterPro" id="IPR004036">
    <property type="entry name" value="Endonuclease-III-like_CS2"/>
</dbReference>
<comment type="caution">
    <text evidence="17">The sequence shown here is derived from an EMBL/GenBank/DDBJ whole genome shotgun (WGS) entry which is preliminary data.</text>
</comment>
<comment type="catalytic activity">
    <reaction evidence="13 14">
        <text>2'-deoxyribonucleotide-(2'-deoxyribose 5'-phosphate)-2'-deoxyribonucleotide-DNA = a 3'-end 2'-deoxyribonucleotide-(2,3-dehydro-2,3-deoxyribose 5'-phosphate)-DNA + a 5'-end 5'-phospho-2'-deoxyribonucleoside-DNA + H(+)</text>
        <dbReference type="Rhea" id="RHEA:66592"/>
        <dbReference type="Rhea" id="RHEA-COMP:13180"/>
        <dbReference type="Rhea" id="RHEA-COMP:16897"/>
        <dbReference type="Rhea" id="RHEA-COMP:17067"/>
        <dbReference type="ChEBI" id="CHEBI:15378"/>
        <dbReference type="ChEBI" id="CHEBI:136412"/>
        <dbReference type="ChEBI" id="CHEBI:157695"/>
        <dbReference type="ChEBI" id="CHEBI:167181"/>
        <dbReference type="EC" id="4.2.99.18"/>
    </reaction>
</comment>
<dbReference type="FunFam" id="1.10.340.30:FF:000005">
    <property type="entry name" value="Endonuclease III-like protein 1"/>
    <property type="match status" value="1"/>
</dbReference>
<dbReference type="GO" id="GO:0006289">
    <property type="term" value="P:nucleotide-excision repair"/>
    <property type="evidence" value="ECO:0007669"/>
    <property type="project" value="TreeGrafter"/>
</dbReference>
<dbReference type="EC" id="3.2.2.-" evidence="14"/>
<dbReference type="Proteomes" id="UP000230750">
    <property type="component" value="Unassembled WGS sequence"/>
</dbReference>
<keyword evidence="3" id="KW-0004">4Fe-4S</keyword>
<dbReference type="GO" id="GO:0000703">
    <property type="term" value="F:oxidized pyrimidine nucleobase lesion DNA N-glycosylase activity"/>
    <property type="evidence" value="ECO:0007669"/>
    <property type="project" value="UniProtKB-UniRule"/>
</dbReference>
<dbReference type="STRING" id="307972.A0A2G8JU15"/>
<keyword evidence="18" id="KW-1185">Reference proteome</keyword>
<evidence type="ECO:0000256" key="8">
    <source>
        <dbReference type="ARBA" id="ARBA00023004"/>
    </source>
</evidence>
<evidence type="ECO:0000256" key="14">
    <source>
        <dbReference type="HAMAP-Rule" id="MF_03183"/>
    </source>
</evidence>
<dbReference type="InterPro" id="IPR023170">
    <property type="entry name" value="HhH_base_excis_C"/>
</dbReference>
<feature type="region of interest" description="Disordered" evidence="15">
    <location>
        <begin position="30"/>
        <end position="74"/>
    </location>
</feature>
<comment type="function">
    <text evidence="14">Bifunctional DNA N-glycosylase with associated apurinic/apyrimidinic (AP) lyase function that catalyzes the first step in base excision repair (BER), the primary repair pathway for the repair of oxidative DNA damage. The DNA N-glycosylase activity releases the damaged DNA base from DNA by cleaving the N-glycosidic bond, leaving an AP site. The AP lyase activity cleaves the phosphodiester bond 3' to the AP site by a beta-elimination. Primarily recognizes and repairs oxidative base damage of pyrimidines.</text>
</comment>
<evidence type="ECO:0000256" key="11">
    <source>
        <dbReference type="ARBA" id="ARBA00023239"/>
    </source>
</evidence>
<gene>
    <name evidence="14" type="primary">NTH1</name>
    <name evidence="17" type="ORF">BSL78_23898</name>
</gene>
<evidence type="ECO:0000256" key="13">
    <source>
        <dbReference type="ARBA" id="ARBA00044632"/>
    </source>
</evidence>
<dbReference type="PROSITE" id="PS01155">
    <property type="entry name" value="ENDONUCLEASE_III_2"/>
    <property type="match status" value="1"/>
</dbReference>
<evidence type="ECO:0000313" key="17">
    <source>
        <dbReference type="EMBL" id="PIK39256.1"/>
    </source>
</evidence>
<dbReference type="EC" id="4.2.99.18" evidence="14"/>
<dbReference type="AlphaFoldDB" id="A0A2G8JU15"/>
<dbReference type="OrthoDB" id="2099276at2759"/>
<dbReference type="InterPro" id="IPR000445">
    <property type="entry name" value="HhH_motif"/>
</dbReference>
<dbReference type="FunFam" id="1.10.1670.10:FF:000003">
    <property type="entry name" value="Endonuclease III homolog"/>
    <property type="match status" value="1"/>
</dbReference>
<dbReference type="GO" id="GO:0140078">
    <property type="term" value="F:class I DNA-(apurinic or apyrimidinic site) endonuclease activity"/>
    <property type="evidence" value="ECO:0007669"/>
    <property type="project" value="UniProtKB-EC"/>
</dbReference>
<evidence type="ECO:0000256" key="2">
    <source>
        <dbReference type="ARBA" id="ARBA00008343"/>
    </source>
</evidence>
<evidence type="ECO:0000256" key="15">
    <source>
        <dbReference type="SAM" id="MobiDB-lite"/>
    </source>
</evidence>
<dbReference type="InterPro" id="IPR003651">
    <property type="entry name" value="Endonuclease3_FeS-loop_motif"/>
</dbReference>
<evidence type="ECO:0000256" key="10">
    <source>
        <dbReference type="ARBA" id="ARBA00023204"/>
    </source>
</evidence>
<dbReference type="PANTHER" id="PTHR43286:SF1">
    <property type="entry name" value="ENDONUCLEASE III-LIKE PROTEIN 1"/>
    <property type="match status" value="1"/>
</dbReference>
<evidence type="ECO:0000256" key="5">
    <source>
        <dbReference type="ARBA" id="ARBA00022763"/>
    </source>
</evidence>
<name>A0A2G8JU15_STIJA</name>
<dbReference type="GO" id="GO:0051539">
    <property type="term" value="F:4 iron, 4 sulfur cluster binding"/>
    <property type="evidence" value="ECO:0007669"/>
    <property type="project" value="UniProtKB-KW"/>
</dbReference>
<comment type="subcellular location">
    <subcellularLocation>
        <location evidence="14">Nucleus</location>
    </subcellularLocation>
    <subcellularLocation>
        <location evidence="14">Mitochondrion</location>
    </subcellularLocation>
</comment>
<dbReference type="Pfam" id="PF00633">
    <property type="entry name" value="HHH"/>
    <property type="match status" value="1"/>
</dbReference>
<dbReference type="SMART" id="SM00478">
    <property type="entry name" value="ENDO3c"/>
    <property type="match status" value="1"/>
</dbReference>
<dbReference type="SUPFAM" id="SSF48150">
    <property type="entry name" value="DNA-glycosylase"/>
    <property type="match status" value="1"/>
</dbReference>
<feature type="domain" description="HhH-GPD" evidence="16">
    <location>
        <begin position="160"/>
        <end position="310"/>
    </location>
</feature>
<evidence type="ECO:0000256" key="1">
    <source>
        <dbReference type="ARBA" id="ARBA00001966"/>
    </source>
</evidence>
<dbReference type="InterPro" id="IPR003265">
    <property type="entry name" value="HhH-GPD_domain"/>
</dbReference>
<evidence type="ECO:0000256" key="7">
    <source>
        <dbReference type="ARBA" id="ARBA00022946"/>
    </source>
</evidence>
<dbReference type="HAMAP" id="MF_03183">
    <property type="entry name" value="Endonuclease_III_Nth"/>
    <property type="match status" value="1"/>
</dbReference>
<evidence type="ECO:0000259" key="16">
    <source>
        <dbReference type="SMART" id="SM00478"/>
    </source>
</evidence>
<dbReference type="Gene3D" id="1.10.1670.10">
    <property type="entry name" value="Helix-hairpin-Helix base-excision DNA repair enzymes (C-terminal)"/>
    <property type="match status" value="1"/>
</dbReference>
<evidence type="ECO:0000256" key="3">
    <source>
        <dbReference type="ARBA" id="ARBA00022485"/>
    </source>
</evidence>
<keyword evidence="4" id="KW-0479">Metal-binding</keyword>
<dbReference type="GO" id="GO:0006285">
    <property type="term" value="P:base-excision repair, AP site formation"/>
    <property type="evidence" value="ECO:0007669"/>
    <property type="project" value="UniProtKB-UniRule"/>
</dbReference>
<keyword evidence="6 14" id="KW-0378">Hydrolase</keyword>
<dbReference type="GO" id="GO:0003677">
    <property type="term" value="F:DNA binding"/>
    <property type="evidence" value="ECO:0007669"/>
    <property type="project" value="UniProtKB-UniRule"/>
</dbReference>
<dbReference type="GO" id="GO:0005739">
    <property type="term" value="C:mitochondrion"/>
    <property type="evidence" value="ECO:0007669"/>
    <property type="project" value="UniProtKB-SubCell"/>
</dbReference>
<dbReference type="SMART" id="SM00525">
    <property type="entry name" value="FES"/>
    <property type="match status" value="1"/>
</dbReference>
<dbReference type="InterPro" id="IPR030841">
    <property type="entry name" value="NTH1"/>
</dbReference>
<evidence type="ECO:0000256" key="12">
    <source>
        <dbReference type="ARBA" id="ARBA00023295"/>
    </source>
</evidence>
<dbReference type="Gene3D" id="1.10.340.30">
    <property type="entry name" value="Hypothetical protein, domain 2"/>
    <property type="match status" value="1"/>
</dbReference>
<proteinExistence type="inferred from homology"/>
<keyword evidence="17" id="KW-0255">Endonuclease</keyword>
<accession>A0A2G8JU15</accession>
<comment type="caution">
    <text evidence="14">Lacks conserved residue(s) required for the propagation of feature annotation.</text>
</comment>
<dbReference type="PANTHER" id="PTHR43286">
    <property type="entry name" value="ENDONUCLEASE III-LIKE PROTEIN 1"/>
    <property type="match status" value="1"/>
</dbReference>
<keyword evidence="17" id="KW-0540">Nuclease</keyword>
<dbReference type="GO" id="GO:0005634">
    <property type="term" value="C:nucleus"/>
    <property type="evidence" value="ECO:0007669"/>
    <property type="project" value="UniProtKB-SubCell"/>
</dbReference>
<evidence type="ECO:0000256" key="9">
    <source>
        <dbReference type="ARBA" id="ARBA00023014"/>
    </source>
</evidence>
<keyword evidence="5 14" id="KW-0227">DNA damage</keyword>
<comment type="similarity">
    <text evidence="2 14">Belongs to the Nth/MutY family.</text>
</comment>
<dbReference type="CDD" id="cd00056">
    <property type="entry name" value="ENDO3c"/>
    <property type="match status" value="1"/>
</dbReference>